<evidence type="ECO:0000256" key="4">
    <source>
        <dbReference type="HAMAP-Rule" id="MF_00528"/>
    </source>
</evidence>
<dbReference type="NCBIfam" id="TIGR00172">
    <property type="entry name" value="maf"/>
    <property type="match status" value="1"/>
</dbReference>
<dbReference type="EC" id="3.6.1.9" evidence="4"/>
<dbReference type="InterPro" id="IPR029001">
    <property type="entry name" value="ITPase-like_fam"/>
</dbReference>
<comment type="cofactor">
    <cofactor evidence="1 4">
        <name>a divalent metal cation</name>
        <dbReference type="ChEBI" id="CHEBI:60240"/>
    </cofactor>
</comment>
<dbReference type="CDD" id="cd00555">
    <property type="entry name" value="Maf"/>
    <property type="match status" value="1"/>
</dbReference>
<dbReference type="AlphaFoldDB" id="D5BUD4"/>
<dbReference type="PANTHER" id="PTHR43213">
    <property type="entry name" value="BIFUNCTIONAL DTTP/UTP PYROPHOSPHATASE/METHYLTRANSFERASE PROTEIN-RELATED"/>
    <property type="match status" value="1"/>
</dbReference>
<organism evidence="5 6">
    <name type="scientific">Puniceispirillum marinum (strain IMCC1322)</name>
    <dbReference type="NCBI Taxonomy" id="488538"/>
    <lineage>
        <taxon>Bacteria</taxon>
        <taxon>Pseudomonadati</taxon>
        <taxon>Pseudomonadota</taxon>
        <taxon>Alphaproteobacteria</taxon>
        <taxon>Candidatus Puniceispirillales</taxon>
        <taxon>Candidatus Puniceispirillaceae</taxon>
        <taxon>Candidatus Puniceispirillum</taxon>
    </lineage>
</organism>
<dbReference type="GO" id="GO:0009117">
    <property type="term" value="P:nucleotide metabolic process"/>
    <property type="evidence" value="ECO:0007669"/>
    <property type="project" value="UniProtKB-KW"/>
</dbReference>
<keyword evidence="4" id="KW-0963">Cytoplasm</keyword>
<dbReference type="PANTHER" id="PTHR43213:SF5">
    <property type="entry name" value="BIFUNCTIONAL DTTP_UTP PYROPHOSPHATASE_METHYLTRANSFERASE PROTEIN-RELATED"/>
    <property type="match status" value="1"/>
</dbReference>
<dbReference type="GO" id="GO:0005737">
    <property type="term" value="C:cytoplasm"/>
    <property type="evidence" value="ECO:0007669"/>
    <property type="project" value="UniProtKB-SubCell"/>
</dbReference>
<dbReference type="Proteomes" id="UP000007460">
    <property type="component" value="Chromosome"/>
</dbReference>
<reference evidence="5 6" key="1">
    <citation type="journal article" date="2010" name="J. Bacteriol.">
        <title>Complete genome sequence of "Candidatus Puniceispirillum marinum" IMCC1322, a representative of the SAR116 clade in the Alphaproteobacteria.</title>
        <authorList>
            <person name="Oh H.M."/>
            <person name="Kwon K.K."/>
            <person name="Kang I."/>
            <person name="Kang S.G."/>
            <person name="Lee J.H."/>
            <person name="Kim S.J."/>
            <person name="Cho J.C."/>
        </authorList>
    </citation>
    <scope>NUCLEOTIDE SEQUENCE [LARGE SCALE GENOMIC DNA]</scope>
    <source>
        <strain evidence="5 6">IMCC1322</strain>
    </source>
</reference>
<dbReference type="GO" id="GO:0016491">
    <property type="term" value="F:oxidoreductase activity"/>
    <property type="evidence" value="ECO:0007669"/>
    <property type="project" value="UniProtKB-KW"/>
</dbReference>
<comment type="similarity">
    <text evidence="4">Belongs to the Maf family.</text>
</comment>
<dbReference type="PIRSF" id="PIRSF006305">
    <property type="entry name" value="Maf"/>
    <property type="match status" value="1"/>
</dbReference>
<dbReference type="EMBL" id="CP001751">
    <property type="protein sequence ID" value="ADE39881.1"/>
    <property type="molecule type" value="Genomic_DNA"/>
</dbReference>
<evidence type="ECO:0000256" key="1">
    <source>
        <dbReference type="ARBA" id="ARBA00001968"/>
    </source>
</evidence>
<dbReference type="Pfam" id="PF02545">
    <property type="entry name" value="Maf"/>
    <property type="match status" value="1"/>
</dbReference>
<evidence type="ECO:0000256" key="2">
    <source>
        <dbReference type="ARBA" id="ARBA00022801"/>
    </source>
</evidence>
<accession>D5BUD4</accession>
<dbReference type="RefSeq" id="WP_013046508.1">
    <property type="nucleotide sequence ID" value="NC_014010.1"/>
</dbReference>
<dbReference type="Gene3D" id="3.90.950.10">
    <property type="match status" value="1"/>
</dbReference>
<comment type="function">
    <text evidence="4">Nucleoside triphosphate pyrophosphatase. May have a dual role in cell division arrest and in preventing the incorporation of modified nucleotides into cellular nucleic acids.</text>
</comment>
<dbReference type="InterPro" id="IPR003697">
    <property type="entry name" value="Maf-like"/>
</dbReference>
<comment type="subcellular location">
    <subcellularLocation>
        <location evidence="4">Cytoplasm</location>
    </subcellularLocation>
</comment>
<evidence type="ECO:0000313" key="6">
    <source>
        <dbReference type="Proteomes" id="UP000007460"/>
    </source>
</evidence>
<dbReference type="STRING" id="488538.SAR116_1638"/>
<comment type="catalytic activity">
    <reaction evidence="4">
        <text>a 2'-deoxyribonucleoside 5'-triphosphate + H2O = a 2'-deoxyribonucleoside 5'-phosphate + diphosphate + H(+)</text>
        <dbReference type="Rhea" id="RHEA:44644"/>
        <dbReference type="ChEBI" id="CHEBI:15377"/>
        <dbReference type="ChEBI" id="CHEBI:15378"/>
        <dbReference type="ChEBI" id="CHEBI:33019"/>
        <dbReference type="ChEBI" id="CHEBI:61560"/>
        <dbReference type="ChEBI" id="CHEBI:65317"/>
        <dbReference type="EC" id="3.6.1.9"/>
    </reaction>
</comment>
<keyword evidence="3 4" id="KW-0546">Nucleotide metabolism</keyword>
<dbReference type="KEGG" id="apb:SAR116_1638"/>
<dbReference type="HOGENOM" id="CLU_040416_1_1_5"/>
<comment type="caution">
    <text evidence="4">Lacks conserved residue(s) required for the propagation of feature annotation.</text>
</comment>
<dbReference type="OrthoDB" id="9813962at2"/>
<dbReference type="eggNOG" id="COG0424">
    <property type="taxonomic scope" value="Bacteria"/>
</dbReference>
<gene>
    <name evidence="5" type="ordered locus">SAR116_1638</name>
</gene>
<dbReference type="SUPFAM" id="SSF52972">
    <property type="entry name" value="ITPase-like"/>
    <property type="match status" value="1"/>
</dbReference>
<evidence type="ECO:0000313" key="5">
    <source>
        <dbReference type="EMBL" id="ADE39881.1"/>
    </source>
</evidence>
<proteinExistence type="inferred from homology"/>
<dbReference type="GO" id="GO:0047429">
    <property type="term" value="F:nucleoside triphosphate diphosphatase activity"/>
    <property type="evidence" value="ECO:0007669"/>
    <property type="project" value="UniProtKB-EC"/>
</dbReference>
<feature type="active site" description="Proton acceptor" evidence="4">
    <location>
        <position position="88"/>
    </location>
</feature>
<protein>
    <recommendedName>
        <fullName evidence="4">Nucleoside triphosphate pyrophosphatase</fullName>
        <ecNumber evidence="4">3.6.1.9</ecNumber>
    </recommendedName>
    <alternativeName>
        <fullName evidence="4">Nucleotide pyrophosphatase</fullName>
        <shortName evidence="4">Nucleotide PPase</shortName>
    </alternativeName>
</protein>
<keyword evidence="2 4" id="KW-0378">Hydrolase</keyword>
<name>D5BUD4_PUNMI</name>
<comment type="catalytic activity">
    <reaction evidence="4">
        <text>a ribonucleoside 5'-triphosphate + H2O = a ribonucleoside 5'-phosphate + diphosphate + H(+)</text>
        <dbReference type="Rhea" id="RHEA:23996"/>
        <dbReference type="ChEBI" id="CHEBI:15377"/>
        <dbReference type="ChEBI" id="CHEBI:15378"/>
        <dbReference type="ChEBI" id="CHEBI:33019"/>
        <dbReference type="ChEBI" id="CHEBI:58043"/>
        <dbReference type="ChEBI" id="CHEBI:61557"/>
        <dbReference type="EC" id="3.6.1.9"/>
    </reaction>
</comment>
<keyword evidence="6" id="KW-1185">Reference proteome</keyword>
<keyword evidence="5" id="KW-0560">Oxidoreductase</keyword>
<dbReference type="HAMAP" id="MF_00528">
    <property type="entry name" value="Maf"/>
    <property type="match status" value="1"/>
</dbReference>
<sequence length="230" mass="24341">MTQDIFAKLPADRLILASTSQTRQSMLAAAGVAFDVQAAPVDEAGLRDAALAEDMAKDDIAVMLAEMKAQAVSMRLPSGDDSYVLGADQLLVCDDQIFAKPATATAAAQHLHALSGKTHQLITAAVIFRQGQRIWHHIESANMYMRPLDDDFITAYIEAMGDAALHSPGAYQIEGLGAHLFSQITGCHYAILGLPLLQILGFLRPHGLVPHGLVPHGLVPGGLTPAGSSS</sequence>
<evidence type="ECO:0000256" key="3">
    <source>
        <dbReference type="ARBA" id="ARBA00023080"/>
    </source>
</evidence>